<dbReference type="EMBL" id="SVBY01000041">
    <property type="protein sequence ID" value="MBE6092850.1"/>
    <property type="molecule type" value="Genomic_DNA"/>
</dbReference>
<feature type="transmembrane region" description="Helical" evidence="1">
    <location>
        <begin position="137"/>
        <end position="157"/>
    </location>
</feature>
<dbReference type="Proteomes" id="UP000761380">
    <property type="component" value="Unassembled WGS sequence"/>
</dbReference>
<name>A0A927WN23_SELRU</name>
<feature type="transmembrane region" description="Helical" evidence="1">
    <location>
        <begin position="80"/>
        <end position="99"/>
    </location>
</feature>
<organism evidence="2 3">
    <name type="scientific">Selenomonas ruminantium</name>
    <dbReference type="NCBI Taxonomy" id="971"/>
    <lineage>
        <taxon>Bacteria</taxon>
        <taxon>Bacillati</taxon>
        <taxon>Bacillota</taxon>
        <taxon>Negativicutes</taxon>
        <taxon>Selenomonadales</taxon>
        <taxon>Selenomonadaceae</taxon>
        <taxon>Selenomonas</taxon>
    </lineage>
</organism>
<protein>
    <submittedName>
        <fullName evidence="2">HXXEE domain-containing protein</fullName>
    </submittedName>
</protein>
<dbReference type="Pfam" id="PF13787">
    <property type="entry name" value="HXXEE"/>
    <property type="match status" value="1"/>
</dbReference>
<comment type="caution">
    <text evidence="2">The sequence shown here is derived from an EMBL/GenBank/DDBJ whole genome shotgun (WGS) entry which is preliminary data.</text>
</comment>
<reference evidence="2" key="1">
    <citation type="submission" date="2019-04" db="EMBL/GenBank/DDBJ databases">
        <title>Evolution of Biomass-Degrading Anaerobic Consortia Revealed by Metagenomics.</title>
        <authorList>
            <person name="Peng X."/>
        </authorList>
    </citation>
    <scope>NUCLEOTIDE SEQUENCE</scope>
    <source>
        <strain evidence="2">SIG240</strain>
    </source>
</reference>
<dbReference type="InterPro" id="IPR025671">
    <property type="entry name" value="HXXEE"/>
</dbReference>
<evidence type="ECO:0000313" key="2">
    <source>
        <dbReference type="EMBL" id="MBE6092850.1"/>
    </source>
</evidence>
<keyword evidence="1" id="KW-0472">Membrane</keyword>
<feature type="transmembrane region" description="Helical" evidence="1">
    <location>
        <begin position="163"/>
        <end position="181"/>
    </location>
</feature>
<feature type="transmembrane region" description="Helical" evidence="1">
    <location>
        <begin position="7"/>
        <end position="28"/>
    </location>
</feature>
<keyword evidence="1" id="KW-1133">Transmembrane helix</keyword>
<feature type="transmembrane region" description="Helical" evidence="1">
    <location>
        <begin position="105"/>
        <end position="125"/>
    </location>
</feature>
<proteinExistence type="predicted"/>
<evidence type="ECO:0000313" key="3">
    <source>
        <dbReference type="Proteomes" id="UP000761380"/>
    </source>
</evidence>
<accession>A0A927WN23</accession>
<keyword evidence="1" id="KW-0812">Transmembrane</keyword>
<sequence>MKAIINYWHYVSVYLAGATALTAILGTFDITTKLLLAAITMFFLHFFEEFGFPGGFPLMGMKVLMGSEEMDSTKWDCNNLSSMFGNWGFLLLVYGLPLLLPEVRLMTLAAMLFLFAEVLMHLLLFNLRLKSFYNPGMITGVFGMGAIGAYYFLNVFAAASFLWYDYILAVVWFVAVFMFCFRSKLYWSLGRKQGYALTDQSAYGIR</sequence>
<dbReference type="AlphaFoldDB" id="A0A927WN23"/>
<evidence type="ECO:0000256" key="1">
    <source>
        <dbReference type="SAM" id="Phobius"/>
    </source>
</evidence>
<feature type="transmembrane region" description="Helical" evidence="1">
    <location>
        <begin position="34"/>
        <end position="59"/>
    </location>
</feature>
<gene>
    <name evidence="2" type="ORF">E7201_06750</name>
</gene>